<evidence type="ECO:0000256" key="3">
    <source>
        <dbReference type="ARBA" id="ARBA00010323"/>
    </source>
</evidence>
<feature type="transmembrane region" description="Helical" evidence="11">
    <location>
        <begin position="35"/>
        <end position="65"/>
    </location>
</feature>
<dbReference type="InterPro" id="IPR004299">
    <property type="entry name" value="MBOAT_fam"/>
</dbReference>
<sequence>MDFNDVLYLLVLIFSVFFGKYVAQITNVDKKQRVCTLAGFCIVLVTARTQCIYSIGLVAVNAFIILKIRRFSLVLTFVFSFVLLILLRYYQCLSGHSNLIQMMLTLKLIGLSYELHDNQQLLSEINSCHRDLDTAENLQYLLLPHSEISLINIVHYCFCYVGVLTGPYYKYQTYLDLFNPRINQSSHSNILAVFTRLKYLPFYVTVFLCLSYFYSVQYVLDDSFYSAHTCLYRWWYSLPVFFTFKFRLYIGLLLSEAVAIMVGLGAYPGFTDSRPGQGPTANVIAFRKIALGESEFQPCQRDCIDFNTVYSIHIGGVETEPTLKRTIKLWNTTVQYWMYQNVYRRVTERKLRIPLVFFISALWHGLHSGYYLSICYMPVYLYIEDLYANKLRNLFHNKTWPSCLNALLFVSKTVTSSSLCMCFVLLNLSSIGRYFVSIYFLPFLLHAVIYLGGKYVASQTVKTSPYRLTNNNNSLCLKKTS</sequence>
<protein>
    <recommendedName>
        <fullName evidence="10">Lysophospholipid acyltransferase 7</fullName>
    </recommendedName>
</protein>
<comment type="pathway">
    <text evidence="2">Lipid metabolism; phospholipid metabolism.</text>
</comment>
<feature type="transmembrane region" description="Helical" evidence="11">
    <location>
        <begin position="71"/>
        <end position="90"/>
    </location>
</feature>
<feature type="transmembrane region" description="Helical" evidence="11">
    <location>
        <begin position="6"/>
        <end position="23"/>
    </location>
</feature>
<dbReference type="AlphaFoldDB" id="A0A3Q0IQF3"/>
<proteinExistence type="inferred from homology"/>
<evidence type="ECO:0000256" key="2">
    <source>
        <dbReference type="ARBA" id="ARBA00005074"/>
    </source>
</evidence>
<keyword evidence="5 11" id="KW-0812">Transmembrane</keyword>
<dbReference type="STRING" id="121845.A0A3Q0IQF3"/>
<dbReference type="CTD" id="33900"/>
<evidence type="ECO:0000256" key="11">
    <source>
        <dbReference type="SAM" id="Phobius"/>
    </source>
</evidence>
<dbReference type="Pfam" id="PF03062">
    <property type="entry name" value="MBOAT"/>
    <property type="match status" value="1"/>
</dbReference>
<evidence type="ECO:0000313" key="12">
    <source>
        <dbReference type="Proteomes" id="UP000079169"/>
    </source>
</evidence>
<feature type="transmembrane region" description="Helical" evidence="11">
    <location>
        <begin position="438"/>
        <end position="457"/>
    </location>
</feature>
<evidence type="ECO:0000256" key="7">
    <source>
        <dbReference type="ARBA" id="ARBA00023136"/>
    </source>
</evidence>
<accession>A0A3Q0IQF3</accession>
<feature type="transmembrane region" description="Helical" evidence="11">
    <location>
        <begin position="403"/>
        <end position="426"/>
    </location>
</feature>
<gene>
    <name evidence="13" type="primary">LOC103508007</name>
</gene>
<evidence type="ECO:0000256" key="4">
    <source>
        <dbReference type="ARBA" id="ARBA00022679"/>
    </source>
</evidence>
<keyword evidence="6 11" id="KW-1133">Transmembrane helix</keyword>
<dbReference type="PaxDb" id="121845-A0A3Q0IQF3"/>
<dbReference type="Proteomes" id="UP000079169">
    <property type="component" value="Unplaced"/>
</dbReference>
<comment type="similarity">
    <text evidence="3">Belongs to the membrane-bound acyltransferase family.</text>
</comment>
<organism evidence="12 13">
    <name type="scientific">Diaphorina citri</name>
    <name type="common">Asian citrus psyllid</name>
    <dbReference type="NCBI Taxonomy" id="121845"/>
    <lineage>
        <taxon>Eukaryota</taxon>
        <taxon>Metazoa</taxon>
        <taxon>Ecdysozoa</taxon>
        <taxon>Arthropoda</taxon>
        <taxon>Hexapoda</taxon>
        <taxon>Insecta</taxon>
        <taxon>Pterygota</taxon>
        <taxon>Neoptera</taxon>
        <taxon>Paraneoptera</taxon>
        <taxon>Hemiptera</taxon>
        <taxon>Sternorrhyncha</taxon>
        <taxon>Psylloidea</taxon>
        <taxon>Psyllidae</taxon>
        <taxon>Diaphorininae</taxon>
        <taxon>Diaphorina</taxon>
    </lineage>
</organism>
<evidence type="ECO:0000256" key="8">
    <source>
        <dbReference type="ARBA" id="ARBA00023315"/>
    </source>
</evidence>
<keyword evidence="8 13" id="KW-0012">Acyltransferase</keyword>
<dbReference type="GO" id="GO:0016020">
    <property type="term" value="C:membrane"/>
    <property type="evidence" value="ECO:0007669"/>
    <property type="project" value="UniProtKB-SubCell"/>
</dbReference>
<evidence type="ECO:0000313" key="13">
    <source>
        <dbReference type="RefSeq" id="XP_026678521.1"/>
    </source>
</evidence>
<feature type="transmembrane region" description="Helical" evidence="11">
    <location>
        <begin position="355"/>
        <end position="383"/>
    </location>
</feature>
<dbReference type="KEGG" id="dci:103508007"/>
<keyword evidence="4" id="KW-0808">Transferase</keyword>
<dbReference type="GO" id="GO:0044233">
    <property type="term" value="C:mitochondria-associated endoplasmic reticulum membrane contact site"/>
    <property type="evidence" value="ECO:0007669"/>
    <property type="project" value="TreeGrafter"/>
</dbReference>
<evidence type="ECO:0000256" key="10">
    <source>
        <dbReference type="ARBA" id="ARBA00093678"/>
    </source>
</evidence>
<evidence type="ECO:0000256" key="5">
    <source>
        <dbReference type="ARBA" id="ARBA00022692"/>
    </source>
</evidence>
<keyword evidence="12" id="KW-1185">Reference proteome</keyword>
<keyword evidence="7 11" id="KW-0472">Membrane</keyword>
<feature type="transmembrane region" description="Helical" evidence="11">
    <location>
        <begin position="246"/>
        <end position="267"/>
    </location>
</feature>
<feature type="transmembrane region" description="Helical" evidence="11">
    <location>
        <begin position="200"/>
        <end position="220"/>
    </location>
</feature>
<dbReference type="PANTHER" id="PTHR13906">
    <property type="entry name" value="PORCUPINE"/>
    <property type="match status" value="1"/>
</dbReference>
<dbReference type="PANTHER" id="PTHR13906:SF16">
    <property type="entry name" value="LYSOPHOSPHOLIPID ACYLTRANSFERASE 7"/>
    <property type="match status" value="1"/>
</dbReference>
<reference evidence="13" key="1">
    <citation type="submission" date="2025-08" db="UniProtKB">
        <authorList>
            <consortium name="RefSeq"/>
        </authorList>
    </citation>
    <scope>IDENTIFICATION</scope>
</reference>
<dbReference type="GO" id="GO:0071617">
    <property type="term" value="F:lysophospholipid acyltransferase activity"/>
    <property type="evidence" value="ECO:0007669"/>
    <property type="project" value="TreeGrafter"/>
</dbReference>
<dbReference type="GO" id="GO:0030258">
    <property type="term" value="P:lipid modification"/>
    <property type="evidence" value="ECO:0007669"/>
    <property type="project" value="TreeGrafter"/>
</dbReference>
<dbReference type="InterPro" id="IPR049941">
    <property type="entry name" value="LPLAT_7/PORCN-like"/>
</dbReference>
<evidence type="ECO:0000256" key="6">
    <source>
        <dbReference type="ARBA" id="ARBA00022989"/>
    </source>
</evidence>
<dbReference type="GO" id="GO:0006661">
    <property type="term" value="P:phosphatidylinositol biosynthetic process"/>
    <property type="evidence" value="ECO:0007669"/>
    <property type="project" value="TreeGrafter"/>
</dbReference>
<comment type="subcellular location">
    <subcellularLocation>
        <location evidence="1">Membrane</location>
        <topology evidence="1">Multi-pass membrane protein</topology>
    </subcellularLocation>
</comment>
<dbReference type="GeneID" id="103508007"/>
<evidence type="ECO:0000256" key="9">
    <source>
        <dbReference type="ARBA" id="ARBA00025707"/>
    </source>
</evidence>
<name>A0A3Q0IQF3_DIACI</name>
<dbReference type="RefSeq" id="XP_026678521.1">
    <property type="nucleotide sequence ID" value="XM_026822720.1"/>
</dbReference>
<evidence type="ECO:0000256" key="1">
    <source>
        <dbReference type="ARBA" id="ARBA00004141"/>
    </source>
</evidence>
<comment type="pathway">
    <text evidence="9">Phospholipid metabolism.</text>
</comment>